<comment type="caution">
    <text evidence="1">The sequence shown here is derived from an EMBL/GenBank/DDBJ whole genome shotgun (WGS) entry which is preliminary data.</text>
</comment>
<accession>A0ABS8SS66</accession>
<gene>
    <name evidence="1" type="ORF">HAX54_047028</name>
</gene>
<dbReference type="EMBL" id="JACEIK010000751">
    <property type="protein sequence ID" value="MCD7461753.1"/>
    <property type="molecule type" value="Genomic_DNA"/>
</dbReference>
<reference evidence="1 2" key="1">
    <citation type="journal article" date="2021" name="BMC Genomics">
        <title>Datura genome reveals duplications of psychoactive alkaloid biosynthetic genes and high mutation rate following tissue culture.</title>
        <authorList>
            <person name="Rajewski A."/>
            <person name="Carter-House D."/>
            <person name="Stajich J."/>
            <person name="Litt A."/>
        </authorList>
    </citation>
    <scope>NUCLEOTIDE SEQUENCE [LARGE SCALE GENOMIC DNA]</scope>
    <source>
        <strain evidence="1">AR-01</strain>
    </source>
</reference>
<evidence type="ECO:0000313" key="1">
    <source>
        <dbReference type="EMBL" id="MCD7461753.1"/>
    </source>
</evidence>
<proteinExistence type="predicted"/>
<protein>
    <submittedName>
        <fullName evidence="1">Uncharacterized protein</fullName>
    </submittedName>
</protein>
<organism evidence="1 2">
    <name type="scientific">Datura stramonium</name>
    <name type="common">Jimsonweed</name>
    <name type="synonym">Common thornapple</name>
    <dbReference type="NCBI Taxonomy" id="4076"/>
    <lineage>
        <taxon>Eukaryota</taxon>
        <taxon>Viridiplantae</taxon>
        <taxon>Streptophyta</taxon>
        <taxon>Embryophyta</taxon>
        <taxon>Tracheophyta</taxon>
        <taxon>Spermatophyta</taxon>
        <taxon>Magnoliopsida</taxon>
        <taxon>eudicotyledons</taxon>
        <taxon>Gunneridae</taxon>
        <taxon>Pentapetalae</taxon>
        <taxon>asterids</taxon>
        <taxon>lamiids</taxon>
        <taxon>Solanales</taxon>
        <taxon>Solanaceae</taxon>
        <taxon>Solanoideae</taxon>
        <taxon>Datureae</taxon>
        <taxon>Datura</taxon>
    </lineage>
</organism>
<name>A0ABS8SS66_DATST</name>
<keyword evidence="2" id="KW-1185">Reference proteome</keyword>
<evidence type="ECO:0000313" key="2">
    <source>
        <dbReference type="Proteomes" id="UP000823775"/>
    </source>
</evidence>
<feature type="non-terminal residue" evidence="1">
    <location>
        <position position="1"/>
    </location>
</feature>
<sequence length="92" mass="10770">RALMDLERHETMFWVTNESITFEVRKSHLLPIEIRDICVAVVENETGGAEQIFQASPKERKVKFKWMKYYLCGTKGRKWVRKSRPNDNSPGG</sequence>
<dbReference type="Proteomes" id="UP000823775">
    <property type="component" value="Unassembled WGS sequence"/>
</dbReference>